<comment type="caution">
    <text evidence="1">The sequence shown here is derived from an EMBL/GenBank/DDBJ whole genome shotgun (WGS) entry which is preliminary data.</text>
</comment>
<evidence type="ECO:0008006" key="3">
    <source>
        <dbReference type="Google" id="ProtNLM"/>
    </source>
</evidence>
<reference evidence="2" key="1">
    <citation type="journal article" date="2019" name="Int. J. Syst. Evol. Microbiol.">
        <title>The Global Catalogue of Microorganisms (GCM) 10K type strain sequencing project: providing services to taxonomists for standard genome sequencing and annotation.</title>
        <authorList>
            <consortium name="The Broad Institute Genomics Platform"/>
            <consortium name="The Broad Institute Genome Sequencing Center for Infectious Disease"/>
            <person name="Wu L."/>
            <person name="Ma J."/>
        </authorList>
    </citation>
    <scope>NUCLEOTIDE SEQUENCE [LARGE SCALE GENOMIC DNA]</scope>
    <source>
        <strain evidence="2">JCM 17925</strain>
    </source>
</reference>
<keyword evidence="2" id="KW-1185">Reference proteome</keyword>
<evidence type="ECO:0000313" key="1">
    <source>
        <dbReference type="EMBL" id="GAA4409682.1"/>
    </source>
</evidence>
<name>A0ABP8KM32_9BACT</name>
<protein>
    <recommendedName>
        <fullName evidence="3">Gliding motility-associated C-terminal domain-containing protein</fullName>
    </recommendedName>
</protein>
<dbReference type="InterPro" id="IPR026341">
    <property type="entry name" value="T9SS_type_B"/>
</dbReference>
<organism evidence="1 2">
    <name type="scientific">Nibrella viscosa</name>
    <dbReference type="NCBI Taxonomy" id="1084524"/>
    <lineage>
        <taxon>Bacteria</taxon>
        <taxon>Pseudomonadati</taxon>
        <taxon>Bacteroidota</taxon>
        <taxon>Cytophagia</taxon>
        <taxon>Cytophagales</taxon>
        <taxon>Spirosomataceae</taxon>
        <taxon>Nibrella</taxon>
    </lineage>
</organism>
<dbReference type="NCBIfam" id="TIGR04131">
    <property type="entry name" value="Bac_Flav_CTERM"/>
    <property type="match status" value="1"/>
</dbReference>
<dbReference type="Pfam" id="PF13585">
    <property type="entry name" value="CHU_C"/>
    <property type="match status" value="1"/>
</dbReference>
<evidence type="ECO:0000313" key="2">
    <source>
        <dbReference type="Proteomes" id="UP001500936"/>
    </source>
</evidence>
<gene>
    <name evidence="1" type="ORF">GCM10023187_33320</name>
</gene>
<dbReference type="EMBL" id="BAABHB010000006">
    <property type="protein sequence ID" value="GAA4409682.1"/>
    <property type="molecule type" value="Genomic_DNA"/>
</dbReference>
<dbReference type="Proteomes" id="UP001500936">
    <property type="component" value="Unassembled WGS sequence"/>
</dbReference>
<accession>A0ABP8KM32</accession>
<proteinExistence type="predicted"/>
<dbReference type="Gene3D" id="2.60.120.260">
    <property type="entry name" value="Galactose-binding domain-like"/>
    <property type="match status" value="1"/>
</dbReference>
<sequence>MLILLLWTQIAAGQFCRNGSATVVFTQTFGSGSNRPSLASQTRYDLVTDRCPNDGQYNIQPAVSGSCYTNSWHDVPQDHTPGDINGNMLVLNAAYIGEIFTQPLPAVCQSATYEFSFWLLNLNLEMPPGTCGILVPHNPNLTLQVVMPDGTILRTFSTGTIQRTKSPVWYPFSFTFSVPADTGEVLIRFINNELGGCGNDFVLDDLQVIQCGQCRYPRLFIPDAFTPNNDGINDALDIIGQDIATYMLTIYNRWGTVIFVSNTLDHKWDGTYQGQPCEGGIYAVKATFEHADNTGPPQQFISRKQVLLIR</sequence>